<comment type="caution">
    <text evidence="1">The sequence shown here is derived from an EMBL/GenBank/DDBJ whole genome shotgun (WGS) entry which is preliminary data.</text>
</comment>
<reference evidence="1 2" key="1">
    <citation type="journal article" date="2022" name="bioRxiv">
        <title>Genomics of Preaxostyla Flagellates Illuminates Evolutionary Transitions and the Path Towards Mitochondrial Loss.</title>
        <authorList>
            <person name="Novak L.V.F."/>
            <person name="Treitli S.C."/>
            <person name="Pyrih J."/>
            <person name="Halakuc P."/>
            <person name="Pipaliya S.V."/>
            <person name="Vacek V."/>
            <person name="Brzon O."/>
            <person name="Soukal P."/>
            <person name="Eme L."/>
            <person name="Dacks J.B."/>
            <person name="Karnkowska A."/>
            <person name="Elias M."/>
            <person name="Hampl V."/>
        </authorList>
    </citation>
    <scope>NUCLEOTIDE SEQUENCE [LARGE SCALE GENOMIC DNA]</scope>
    <source>
        <strain evidence="1">NAU3</strain>
        <tissue evidence="1">Gut</tissue>
    </source>
</reference>
<evidence type="ECO:0000313" key="2">
    <source>
        <dbReference type="Proteomes" id="UP001281761"/>
    </source>
</evidence>
<accession>A0ABQ9XU61</accession>
<gene>
    <name evidence="1" type="ORF">BLNAU_9951</name>
</gene>
<proteinExistence type="predicted"/>
<dbReference type="SUPFAM" id="SSF48371">
    <property type="entry name" value="ARM repeat"/>
    <property type="match status" value="1"/>
</dbReference>
<name>A0ABQ9XU61_9EUKA</name>
<dbReference type="InterPro" id="IPR016024">
    <property type="entry name" value="ARM-type_fold"/>
</dbReference>
<dbReference type="EMBL" id="JARBJD010000071">
    <property type="protein sequence ID" value="KAK2955020.1"/>
    <property type="molecule type" value="Genomic_DNA"/>
</dbReference>
<protein>
    <submittedName>
        <fullName evidence="1">Uncharacterized protein</fullName>
    </submittedName>
</protein>
<sequence length="346" mass="39262">MTDLLTKQSSSTDSPYPDCSPFLNWQYNRRESESEKAVVLRSLVGTLKIQPSLDVSLETKAVTFLGSVDVDDEESVDAFLSSLASNSDDSLAVFVQCIVVLISSASQTISKASIEMLNTLILTCSEKVHFALLKADLIPQLIITLNPHSRSFAEAADVHICLLSVISTSFWLVPSDPLSELGIEDVIDQQAVHETVFQQVLTPSEKYILHLYVNRYSIMDGDLSRRFLTLLANLLEISPYYQPTMDFVLNMPVVVTIPSCPTFFENDESIWSFLYEMNNIQRNWNDTRGSQRQMWKIMHRMLRMGGIEDVIEERLRNDKNTLIGSRIVDRSIRWNNLLGMNLPELE</sequence>
<keyword evidence="2" id="KW-1185">Reference proteome</keyword>
<organism evidence="1 2">
    <name type="scientific">Blattamonas nauphoetae</name>
    <dbReference type="NCBI Taxonomy" id="2049346"/>
    <lineage>
        <taxon>Eukaryota</taxon>
        <taxon>Metamonada</taxon>
        <taxon>Preaxostyla</taxon>
        <taxon>Oxymonadida</taxon>
        <taxon>Blattamonas</taxon>
    </lineage>
</organism>
<evidence type="ECO:0000313" key="1">
    <source>
        <dbReference type="EMBL" id="KAK2955020.1"/>
    </source>
</evidence>
<dbReference type="Proteomes" id="UP001281761">
    <property type="component" value="Unassembled WGS sequence"/>
</dbReference>